<dbReference type="Proteomes" id="UP000460298">
    <property type="component" value="Unassembled WGS sequence"/>
</dbReference>
<keyword evidence="1" id="KW-0472">Membrane</keyword>
<name>A0A833H5M1_9LEPT</name>
<accession>A0A833H5M1</accession>
<reference evidence="2 3" key="1">
    <citation type="submission" date="2019-10" db="EMBL/GenBank/DDBJ databases">
        <title>Extracellular Electron Transfer in a Candidatus Methanoperedens spp. Enrichment Culture.</title>
        <authorList>
            <person name="Berger S."/>
            <person name="Rangel Shaw D."/>
            <person name="Berben T."/>
            <person name="In 'T Zandt M."/>
            <person name="Frank J."/>
            <person name="Reimann J."/>
            <person name="Jetten M.S.M."/>
            <person name="Welte C.U."/>
        </authorList>
    </citation>
    <scope>NUCLEOTIDE SEQUENCE [LARGE SCALE GENOMIC DNA]</scope>
    <source>
        <strain evidence="2">SB12</strain>
    </source>
</reference>
<proteinExistence type="predicted"/>
<dbReference type="EMBL" id="WBUI01000001">
    <property type="protein sequence ID" value="KAB2935535.1"/>
    <property type="molecule type" value="Genomic_DNA"/>
</dbReference>
<comment type="caution">
    <text evidence="2">The sequence shown here is derived from an EMBL/GenBank/DDBJ whole genome shotgun (WGS) entry which is preliminary data.</text>
</comment>
<dbReference type="AlphaFoldDB" id="A0A833H5M1"/>
<feature type="transmembrane region" description="Helical" evidence="1">
    <location>
        <begin position="253"/>
        <end position="272"/>
    </location>
</feature>
<feature type="transmembrane region" description="Helical" evidence="1">
    <location>
        <begin position="182"/>
        <end position="203"/>
    </location>
</feature>
<protein>
    <submittedName>
        <fullName evidence="2">Uncharacterized protein</fullName>
    </submittedName>
</protein>
<sequence>MSEVLYKARGQVVRWNPAGILTVKQSIPYLLGVTLPWLFVGGSLLTFGLLADIEFQWTVLALAFGGLLMLLGGAILVGSGIEWYRRYPVIVDGLRSYARIGRRQYRAGELTGSEVERVVLLGDSLYALSVQTDHGKEYICRGVSESRLNDLHLVQTRLNEILRCASANTQSENQVEAIQESVFVGLVMLLTGALVAAVAWIGFPEYQFVSSRSTAQAGVYIWSVGLYIAYAGCLTLLRLPVWDLMQRRWTSNWKSYLALALLAAPVLAYIFFV</sequence>
<feature type="transmembrane region" description="Helical" evidence="1">
    <location>
        <begin position="219"/>
        <end position="241"/>
    </location>
</feature>
<organism evidence="2 3">
    <name type="scientific">Leptonema illini</name>
    <dbReference type="NCBI Taxonomy" id="183"/>
    <lineage>
        <taxon>Bacteria</taxon>
        <taxon>Pseudomonadati</taxon>
        <taxon>Spirochaetota</taxon>
        <taxon>Spirochaetia</taxon>
        <taxon>Leptospirales</taxon>
        <taxon>Leptospiraceae</taxon>
        <taxon>Leptonema</taxon>
    </lineage>
</organism>
<feature type="transmembrane region" description="Helical" evidence="1">
    <location>
        <begin position="29"/>
        <end position="51"/>
    </location>
</feature>
<evidence type="ECO:0000256" key="1">
    <source>
        <dbReference type="SAM" id="Phobius"/>
    </source>
</evidence>
<feature type="transmembrane region" description="Helical" evidence="1">
    <location>
        <begin position="57"/>
        <end position="77"/>
    </location>
</feature>
<keyword evidence="1" id="KW-1133">Transmembrane helix</keyword>
<gene>
    <name evidence="2" type="ORF">F9K24_02050</name>
</gene>
<keyword evidence="1" id="KW-0812">Transmembrane</keyword>
<evidence type="ECO:0000313" key="2">
    <source>
        <dbReference type="EMBL" id="KAB2935535.1"/>
    </source>
</evidence>
<evidence type="ECO:0000313" key="3">
    <source>
        <dbReference type="Proteomes" id="UP000460298"/>
    </source>
</evidence>